<reference evidence="1" key="1">
    <citation type="submission" date="2020-06" db="EMBL/GenBank/DDBJ databases">
        <title>WGS assembly of Ceratodon purpureus strain R40.</title>
        <authorList>
            <person name="Carey S.B."/>
            <person name="Jenkins J."/>
            <person name="Shu S."/>
            <person name="Lovell J.T."/>
            <person name="Sreedasyam A."/>
            <person name="Maumus F."/>
            <person name="Tiley G.P."/>
            <person name="Fernandez-Pozo N."/>
            <person name="Barry K."/>
            <person name="Chen C."/>
            <person name="Wang M."/>
            <person name="Lipzen A."/>
            <person name="Daum C."/>
            <person name="Saski C.A."/>
            <person name="Payton A.C."/>
            <person name="Mcbreen J.C."/>
            <person name="Conrad R.E."/>
            <person name="Kollar L.M."/>
            <person name="Olsson S."/>
            <person name="Huttunen S."/>
            <person name="Landis J.B."/>
            <person name="Wickett N.J."/>
            <person name="Johnson M.G."/>
            <person name="Rensing S.A."/>
            <person name="Grimwood J."/>
            <person name="Schmutz J."/>
            <person name="Mcdaniel S.F."/>
        </authorList>
    </citation>
    <scope>NUCLEOTIDE SEQUENCE</scope>
    <source>
        <strain evidence="1">R40</strain>
    </source>
</reference>
<organism evidence="1 2">
    <name type="scientific">Ceratodon purpureus</name>
    <name type="common">Fire moss</name>
    <name type="synonym">Dicranum purpureum</name>
    <dbReference type="NCBI Taxonomy" id="3225"/>
    <lineage>
        <taxon>Eukaryota</taxon>
        <taxon>Viridiplantae</taxon>
        <taxon>Streptophyta</taxon>
        <taxon>Embryophyta</taxon>
        <taxon>Bryophyta</taxon>
        <taxon>Bryophytina</taxon>
        <taxon>Bryopsida</taxon>
        <taxon>Dicranidae</taxon>
        <taxon>Pseudoditrichales</taxon>
        <taxon>Ditrichaceae</taxon>
        <taxon>Ceratodon</taxon>
    </lineage>
</organism>
<proteinExistence type="predicted"/>
<evidence type="ECO:0000313" key="2">
    <source>
        <dbReference type="Proteomes" id="UP000822688"/>
    </source>
</evidence>
<sequence length="103" mass="11737">MNIDASAFLGRSTVITNDHFAAGSMITNYCARLRDHTMSHCAISIRHHLHTPLTMHWKAVSISTSLHLLPRSTPFYRILELVQQSPQQRYTLQNLLTPPQSNQ</sequence>
<dbReference type="AlphaFoldDB" id="A0A8T0H0W6"/>
<accession>A0A8T0H0W6</accession>
<comment type="caution">
    <text evidence="1">The sequence shown here is derived from an EMBL/GenBank/DDBJ whole genome shotgun (WGS) entry which is preliminary data.</text>
</comment>
<dbReference type="EMBL" id="CM026429">
    <property type="protein sequence ID" value="KAG0564004.1"/>
    <property type="molecule type" value="Genomic_DNA"/>
</dbReference>
<gene>
    <name evidence="1" type="ORF">KC19_8G075300</name>
</gene>
<keyword evidence="2" id="KW-1185">Reference proteome</keyword>
<protein>
    <submittedName>
        <fullName evidence="1">Uncharacterized protein</fullName>
    </submittedName>
</protein>
<name>A0A8T0H0W6_CERPU</name>
<evidence type="ECO:0000313" key="1">
    <source>
        <dbReference type="EMBL" id="KAG0564004.1"/>
    </source>
</evidence>
<dbReference type="Proteomes" id="UP000822688">
    <property type="component" value="Chromosome 8"/>
</dbReference>